<evidence type="ECO:0000256" key="4">
    <source>
        <dbReference type="ARBA" id="ARBA00022553"/>
    </source>
</evidence>
<dbReference type="PROSITE" id="PS50075">
    <property type="entry name" value="CARRIER"/>
    <property type="match status" value="2"/>
</dbReference>
<dbReference type="Pfam" id="PF00501">
    <property type="entry name" value="AMP-binding"/>
    <property type="match status" value="2"/>
</dbReference>
<evidence type="ECO:0000259" key="5">
    <source>
        <dbReference type="PROSITE" id="PS50075"/>
    </source>
</evidence>
<reference evidence="6" key="1">
    <citation type="submission" date="2024-07" db="EMBL/GenBank/DDBJ databases">
        <authorList>
            <person name="Yu S.T."/>
        </authorList>
    </citation>
    <scope>NUCLEOTIDE SEQUENCE</scope>
    <source>
        <strain evidence="6">Y1</strain>
    </source>
</reference>
<dbReference type="Gene3D" id="3.40.50.1820">
    <property type="entry name" value="alpha/beta hydrolase"/>
    <property type="match status" value="1"/>
</dbReference>
<dbReference type="Pfam" id="PF00975">
    <property type="entry name" value="Thioesterase"/>
    <property type="match status" value="1"/>
</dbReference>
<dbReference type="SMART" id="SM00824">
    <property type="entry name" value="PKS_TE"/>
    <property type="match status" value="1"/>
</dbReference>
<dbReference type="FunFam" id="3.40.50.980:FF:000001">
    <property type="entry name" value="Non-ribosomal peptide synthetase"/>
    <property type="match status" value="2"/>
</dbReference>
<dbReference type="FunFam" id="3.30.559.30:FF:000001">
    <property type="entry name" value="Non-ribosomal peptide synthetase"/>
    <property type="match status" value="2"/>
</dbReference>
<dbReference type="GO" id="GO:0044550">
    <property type="term" value="P:secondary metabolite biosynthetic process"/>
    <property type="evidence" value="ECO:0007669"/>
    <property type="project" value="TreeGrafter"/>
</dbReference>
<dbReference type="InterPro" id="IPR036736">
    <property type="entry name" value="ACP-like_sf"/>
</dbReference>
<keyword evidence="4" id="KW-0597">Phosphoprotein</keyword>
<feature type="domain" description="Carrier" evidence="5">
    <location>
        <begin position="2025"/>
        <end position="2100"/>
    </location>
</feature>
<dbReference type="InterPro" id="IPR020806">
    <property type="entry name" value="PKS_PP-bd"/>
</dbReference>
<dbReference type="FunFam" id="3.30.300.30:FF:000010">
    <property type="entry name" value="Enterobactin synthetase component F"/>
    <property type="match status" value="1"/>
</dbReference>
<protein>
    <submittedName>
        <fullName evidence="6">Amino acid adenylation domain-containing protein</fullName>
    </submittedName>
</protein>
<dbReference type="Pfam" id="PF13193">
    <property type="entry name" value="AMP-binding_C"/>
    <property type="match status" value="2"/>
</dbReference>
<evidence type="ECO:0000256" key="2">
    <source>
        <dbReference type="ARBA" id="ARBA00006432"/>
    </source>
</evidence>
<dbReference type="FunFam" id="2.30.38.10:FF:000001">
    <property type="entry name" value="Non-ribosomal peptide synthetase PvdI"/>
    <property type="match status" value="2"/>
</dbReference>
<dbReference type="RefSeq" id="WP_369184834.1">
    <property type="nucleotide sequence ID" value="NZ_CP163445.1"/>
</dbReference>
<dbReference type="CDD" id="cd05930">
    <property type="entry name" value="A_NRPS"/>
    <property type="match status" value="2"/>
</dbReference>
<comment type="cofactor">
    <cofactor evidence="1">
        <name>pantetheine 4'-phosphate</name>
        <dbReference type="ChEBI" id="CHEBI:47942"/>
    </cofactor>
</comment>
<dbReference type="Gene3D" id="3.30.300.30">
    <property type="match status" value="2"/>
</dbReference>
<dbReference type="InterPro" id="IPR000873">
    <property type="entry name" value="AMP-dep_synth/lig_dom"/>
</dbReference>
<comment type="similarity">
    <text evidence="2">Belongs to the ATP-dependent AMP-binding enzyme family.</text>
</comment>
<dbReference type="InterPro" id="IPR045851">
    <property type="entry name" value="AMP-bd_C_sf"/>
</dbReference>
<dbReference type="GO" id="GO:0072330">
    <property type="term" value="P:monocarboxylic acid biosynthetic process"/>
    <property type="evidence" value="ECO:0007669"/>
    <property type="project" value="UniProtKB-ARBA"/>
</dbReference>
<dbReference type="GO" id="GO:0008610">
    <property type="term" value="P:lipid biosynthetic process"/>
    <property type="evidence" value="ECO:0007669"/>
    <property type="project" value="UniProtKB-ARBA"/>
</dbReference>
<dbReference type="InterPro" id="IPR009081">
    <property type="entry name" value="PP-bd_ACP"/>
</dbReference>
<dbReference type="NCBIfam" id="TIGR01733">
    <property type="entry name" value="AA-adenyl-dom"/>
    <property type="match status" value="2"/>
</dbReference>
<dbReference type="GO" id="GO:0031177">
    <property type="term" value="F:phosphopantetheine binding"/>
    <property type="evidence" value="ECO:0007669"/>
    <property type="project" value="InterPro"/>
</dbReference>
<dbReference type="SUPFAM" id="SSF47336">
    <property type="entry name" value="ACP-like"/>
    <property type="match status" value="2"/>
</dbReference>
<dbReference type="Gene3D" id="3.40.50.980">
    <property type="match status" value="4"/>
</dbReference>
<dbReference type="CDD" id="cd19540">
    <property type="entry name" value="LCL_NRPS-like"/>
    <property type="match status" value="2"/>
</dbReference>
<dbReference type="Gene3D" id="1.10.1200.10">
    <property type="entry name" value="ACP-like"/>
    <property type="match status" value="1"/>
</dbReference>
<evidence type="ECO:0000256" key="3">
    <source>
        <dbReference type="ARBA" id="ARBA00022450"/>
    </source>
</evidence>
<dbReference type="PROSITE" id="PS00455">
    <property type="entry name" value="AMP_BINDING"/>
    <property type="match status" value="2"/>
</dbReference>
<dbReference type="GO" id="GO:0043041">
    <property type="term" value="P:amino acid activation for nonribosomal peptide biosynthetic process"/>
    <property type="evidence" value="ECO:0007669"/>
    <property type="project" value="TreeGrafter"/>
</dbReference>
<dbReference type="SUPFAM" id="SSF56801">
    <property type="entry name" value="Acetyl-CoA synthetase-like"/>
    <property type="match status" value="2"/>
</dbReference>
<dbReference type="GO" id="GO:0003824">
    <property type="term" value="F:catalytic activity"/>
    <property type="evidence" value="ECO:0007669"/>
    <property type="project" value="InterPro"/>
</dbReference>
<feature type="domain" description="Carrier" evidence="5">
    <location>
        <begin position="973"/>
        <end position="1048"/>
    </location>
</feature>
<dbReference type="InterPro" id="IPR020802">
    <property type="entry name" value="TesA-like"/>
</dbReference>
<dbReference type="SUPFAM" id="SSF52777">
    <property type="entry name" value="CoA-dependent acyltransferases"/>
    <property type="match status" value="4"/>
</dbReference>
<dbReference type="GO" id="GO:0017000">
    <property type="term" value="P:antibiotic biosynthetic process"/>
    <property type="evidence" value="ECO:0007669"/>
    <property type="project" value="UniProtKB-ARBA"/>
</dbReference>
<dbReference type="Gene3D" id="3.30.559.30">
    <property type="entry name" value="Nonribosomal peptide synthetase, condensation domain"/>
    <property type="match status" value="2"/>
</dbReference>
<evidence type="ECO:0000256" key="1">
    <source>
        <dbReference type="ARBA" id="ARBA00001957"/>
    </source>
</evidence>
<evidence type="ECO:0000313" key="6">
    <source>
        <dbReference type="EMBL" id="XDQ82463.1"/>
    </source>
</evidence>
<name>A0AB39TTT1_9ACTN</name>
<proteinExistence type="inferred from homology"/>
<dbReference type="InterPro" id="IPR006162">
    <property type="entry name" value="Ppantetheine_attach_site"/>
</dbReference>
<dbReference type="FunFam" id="1.10.1200.10:FF:000016">
    <property type="entry name" value="Non-ribosomal peptide synthase"/>
    <property type="match status" value="2"/>
</dbReference>
<dbReference type="InterPro" id="IPR029058">
    <property type="entry name" value="AB_hydrolase_fold"/>
</dbReference>
<dbReference type="SMART" id="SM00823">
    <property type="entry name" value="PKS_PP"/>
    <property type="match status" value="2"/>
</dbReference>
<dbReference type="PROSITE" id="PS00012">
    <property type="entry name" value="PHOSPHOPANTETHEINE"/>
    <property type="match status" value="2"/>
</dbReference>
<dbReference type="InterPro" id="IPR020845">
    <property type="entry name" value="AMP-binding_CS"/>
</dbReference>
<dbReference type="InterPro" id="IPR010071">
    <property type="entry name" value="AA_adenyl_dom"/>
</dbReference>
<dbReference type="Pfam" id="PF00550">
    <property type="entry name" value="PP-binding"/>
    <property type="match status" value="2"/>
</dbReference>
<organism evidence="6">
    <name type="scientific">Streptomyces sp. Y1</name>
    <dbReference type="NCBI Taxonomy" id="3238634"/>
    <lineage>
        <taxon>Bacteria</taxon>
        <taxon>Bacillati</taxon>
        <taxon>Actinomycetota</taxon>
        <taxon>Actinomycetes</taxon>
        <taxon>Kitasatosporales</taxon>
        <taxon>Streptomycetaceae</taxon>
        <taxon>Streptomyces</taxon>
    </lineage>
</organism>
<sequence>MFPVSYAQRRLWFLNRVIETGPAYNCPLAVRLRGPLDRTALAAALADVVDRHEQLRTVFPEVGGEPVQRPLDPGPGTPELAVTGIGEGELAAALAAQAGHVFDLTAEAPLRAVLYALGEDEHVLSLVVHHIASDGGSWAPLLGDLAQAYGARRAGTAPSWEPLPLRYADYALWQRELLGSADDPDSVIAEELGFWREELAGIPGELALPFDRPRPAVASYAGGAVPLALDAELHARLAGLAAERGCTLFMVLQAGLAVLLHRLGAGEDIPLGTPVAGRSEEALDGLVGFFVNTLVLRTDVSGDPSFLDLLDRVREADLAAYEHQEVPFERVVEELNPERSLARHPLFQVMLTLESGRAPALDLPGLACAEHPVDWDIAKFDLTADFQERRDAAGRPAGIGGTLEYATDLFDRETAEAVAAALTRVLAQLAADPSAPVGAVDPLSAEERHRVLVEWNDTDRPAPRGTFPELFEDRAARTPRETAVVFEGAALTYAELNARANRLARRLRARGAAPERLVALALPRSADSVVAMLAVLKAGAAFVPVDVTYPAERVTRLLRSADPVLVLTDRPTAALLPLGDLPRVLVDEDAHGESADDLGLRPHPASTMYVIHTSGSTGEPKGVVTEHAAMRNLYAFHRDGVIAQAEAAAGGRRFRVALTAALSFDTSWEALLWMVAGHELHVIGDEVRRDAGAMARHVVEAGIDVLDVTPTYAEQLVEEGMLDDPDRRPSVLLLGGEAAGAALWSRLRATEGLICHNLYGPTECTLDALWWDAADSEAPLVGLPIANARAFVLDGRLRPVAPGVRGELYVAGAGLARGYLDRPGLTAQRFVACPFVPGARMYATGDVVRWDREGRLEYLGRADDQVKIRGFRVELGEVEAALARCPGVAQAVVAAREDGPGGRRLVGYVVAAGEGGVDAGALRRRLAAVLPDHMVPSAFVAVESFPVTRHGKLDRAALPRPDYASAAAPAGRGPRGPQEEILCGLFAEVLALPRVGVDDDFFHLGGHSLLATRLISRVRSVLGVQLGIRELFRTPTVAGLAAGLGPAARALRPALRAAARPELVPLSFAQRRLWFLSELGQGADYNCPVAVRLSGPLDLDALAAALTDLAARHEVLRTVFPERDGEPYQLVLPPEAAAVGIRVGACGPAGPAEALAALGREEFDLATEPPLRVAVFPLGEDEHVLGLVLHHIACDGGSWAPLLGDLARAYAARRAGGAPQWPDLPVQYADYALWQRELLGSADDPGSVIAEELGFWREELAGVPGELALPFDRPRPAVASYAGGAVPLALDAELHARLAGLAAERGCTLFMVLQAGLAVLLHRLGAGEDIPLGTPVAGRSEEALDGLVGFFVNTLVLRTDVSGDPSFLDLLDRVREADLAAYEHQEVPFERVVEELNPDRSLARHPLFQVMIQLDEDVDDDLRLAGLEVRDEPVAFDVAKFDLRLELTDRRGEGRAPAGLDGVLEYATDLFDRATVARLAAYLYRVLEQVAAEPTRPVRAVDLLSAEETHRILVEWNATDTEVSERTVPELFALHAARRPAAVAVVCGELALTYKELDEQSDRLAHRLRQLGAGPERLVALALPRSPALVVALLAVLKAGACYLPLDPAQPSDRLAGILRAAAPPLLLTVDALADHLPRDVPGTTTVLLDGTSADEPPADRIAPPHPGTPAYVIYTSGSTGEPKGVVIEHRSLSLYLAWARHAYPAVGGRALVHSPVAFDLTVTGIWAPLTSGGEVHLVSLTDDPAADGAAPAVRQPTFVKATPSHLGLFGVLPPEYAPTGQLVLGGELLLGAALDEWRARHPGVTVVNEYGPTETTVGCGEFRIEPGDRLPAGGITIGRPVWNTRWYVLDTALRPVPPGVTGELYIGGGLQARGYLGRPGLTATRFVANPFGTPGARMYRTGDLVRRRPDGQVDFVARVDDQVKVRGFRVELGEVESLVAGQPGVAGAAAVVLDDGRLVAYAVPAAGRRLDGADLRGRLARTVPEYLVPSRITVLDRLPLTKNGKVDRAALPAPEPLSAAAGRAPRTAREGELCALFAEILGLERVGVDDGFFDLGGHSLLAVRLVSRARTALGATLGIQDLFQAPTVAELAARLESGTEGQDAFPCLLPLRTGGSLAPLFCVHPGAGIGWVYSGLRDRLDPELPLYALQSRGLNAGAERPGSVEEMARDYVDRIREVQPSGPYHLLGWSFGAVVAHAMAARLQALGEEVALLALLDGYPVEPDGFEDRPGQGADDDAEMLAELLESLGYEPPGEPGDRLRMADFVARLSDGDGPLAGLGADTVEAMGATFVGNVTLAHRHRPPRYRGDALFLTATLDTADGESGRKAWAPYVTGRIDNHDIACAHGDMMSADALAAIGPILGAALAGPPSAGTTGTV</sequence>
<dbReference type="GO" id="GO:0005829">
    <property type="term" value="C:cytosol"/>
    <property type="evidence" value="ECO:0007669"/>
    <property type="project" value="TreeGrafter"/>
</dbReference>
<dbReference type="SUPFAM" id="SSF53474">
    <property type="entry name" value="alpha/beta-Hydrolases"/>
    <property type="match status" value="1"/>
</dbReference>
<gene>
    <name evidence="6" type="ORF">AB2U05_30215</name>
</gene>
<dbReference type="PANTHER" id="PTHR45527">
    <property type="entry name" value="NONRIBOSOMAL PEPTIDE SYNTHETASE"/>
    <property type="match status" value="1"/>
</dbReference>
<dbReference type="InterPro" id="IPR023213">
    <property type="entry name" value="CAT-like_dom_sf"/>
</dbReference>
<dbReference type="InterPro" id="IPR001031">
    <property type="entry name" value="Thioesterase"/>
</dbReference>
<dbReference type="Gene3D" id="3.30.559.10">
    <property type="entry name" value="Chloramphenicol acetyltransferase-like domain"/>
    <property type="match status" value="2"/>
</dbReference>
<dbReference type="InterPro" id="IPR025110">
    <property type="entry name" value="AMP-bd_C"/>
</dbReference>
<accession>A0AB39TTT1</accession>
<dbReference type="Pfam" id="PF00668">
    <property type="entry name" value="Condensation"/>
    <property type="match status" value="2"/>
</dbReference>
<dbReference type="InterPro" id="IPR001242">
    <property type="entry name" value="Condensation_dom"/>
</dbReference>
<keyword evidence="3" id="KW-0596">Phosphopantetheine</keyword>
<dbReference type="Gene3D" id="2.30.38.10">
    <property type="entry name" value="Luciferase, Domain 3"/>
    <property type="match status" value="2"/>
</dbReference>
<dbReference type="PANTHER" id="PTHR45527:SF1">
    <property type="entry name" value="FATTY ACID SYNTHASE"/>
    <property type="match status" value="1"/>
</dbReference>
<dbReference type="EMBL" id="CP163445">
    <property type="protein sequence ID" value="XDQ82463.1"/>
    <property type="molecule type" value="Genomic_DNA"/>
</dbReference>